<gene>
    <name evidence="2" type="ORF">C6P46_005149</name>
</gene>
<dbReference type="Proteomes" id="UP000777482">
    <property type="component" value="Unassembled WGS sequence"/>
</dbReference>
<feature type="compositionally biased region" description="Acidic residues" evidence="1">
    <location>
        <begin position="325"/>
        <end position="344"/>
    </location>
</feature>
<evidence type="ECO:0000313" key="3">
    <source>
        <dbReference type="Proteomes" id="UP000777482"/>
    </source>
</evidence>
<name>A0A9P6W0V0_RHOMI</name>
<protein>
    <submittedName>
        <fullName evidence="2">Uncharacterized protein</fullName>
    </submittedName>
</protein>
<accession>A0A9P6W0V0</accession>
<feature type="compositionally biased region" description="Low complexity" evidence="1">
    <location>
        <begin position="291"/>
        <end position="309"/>
    </location>
</feature>
<comment type="caution">
    <text evidence="2">The sequence shown here is derived from an EMBL/GenBank/DDBJ whole genome shotgun (WGS) entry which is preliminary data.</text>
</comment>
<proteinExistence type="predicted"/>
<dbReference type="OrthoDB" id="10537656at2759"/>
<dbReference type="AlphaFoldDB" id="A0A9P6W0V0"/>
<keyword evidence="3" id="KW-1185">Reference proteome</keyword>
<dbReference type="EMBL" id="PUHQ01000053">
    <property type="protein sequence ID" value="KAG0659512.1"/>
    <property type="molecule type" value="Genomic_DNA"/>
</dbReference>
<reference evidence="2 3" key="1">
    <citation type="submission" date="2020-11" db="EMBL/GenBank/DDBJ databases">
        <title>Kefir isolates.</title>
        <authorList>
            <person name="Marcisauskas S."/>
            <person name="Kim Y."/>
            <person name="Blasche S."/>
        </authorList>
    </citation>
    <scope>NUCLEOTIDE SEQUENCE [LARGE SCALE GENOMIC DNA]</scope>
    <source>
        <strain evidence="2 3">KR</strain>
    </source>
</reference>
<feature type="region of interest" description="Disordered" evidence="1">
    <location>
        <begin position="287"/>
        <end position="344"/>
    </location>
</feature>
<evidence type="ECO:0000313" key="2">
    <source>
        <dbReference type="EMBL" id="KAG0659512.1"/>
    </source>
</evidence>
<evidence type="ECO:0000256" key="1">
    <source>
        <dbReference type="SAM" id="MobiDB-lite"/>
    </source>
</evidence>
<sequence>MTSGLPQHLIHSKAFPELSAYCLLDDQSAEAIAPWDLGPTDRKLGADYVVEEDMSFEIGLVDTRDGSEMEEEGYEAILFLDGKQTTSRLISAQDDLFQSPSHDEKRIIRFAGLPDGNLFLPFRFQKTKIIAPEDDDDGTAVRDLAAHRATGTAEIRICRLSDIEDVEAQTGEPLEVQSFVKHPGGMDADGNPVVSGGIKCLSGVVAGTGRPRFLRESIPWRKALRIDELDTPFFTFEFRFDIRERFVGMNRIAEDSPVINSISKRALSRHTQTAPISTLTASSLQALNQGSSSSHTAASPAARSRTATTEVASSTGKTNLGMLEIDTDATEEDDDDDELELQFA</sequence>
<organism evidence="2 3">
    <name type="scientific">Rhodotorula mucilaginosa</name>
    <name type="common">Yeast</name>
    <name type="synonym">Rhodotorula rubra</name>
    <dbReference type="NCBI Taxonomy" id="5537"/>
    <lineage>
        <taxon>Eukaryota</taxon>
        <taxon>Fungi</taxon>
        <taxon>Dikarya</taxon>
        <taxon>Basidiomycota</taxon>
        <taxon>Pucciniomycotina</taxon>
        <taxon>Microbotryomycetes</taxon>
        <taxon>Sporidiobolales</taxon>
        <taxon>Sporidiobolaceae</taxon>
        <taxon>Rhodotorula</taxon>
    </lineage>
</organism>